<accession>A0AA95MJ78</accession>
<evidence type="ECO:0000313" key="2">
    <source>
        <dbReference type="EMBL" id="WHY84676.1"/>
    </source>
</evidence>
<organism evidence="2 3">
    <name type="scientific">Neobacillus novalis</name>
    <dbReference type="NCBI Taxonomy" id="220687"/>
    <lineage>
        <taxon>Bacteria</taxon>
        <taxon>Bacillati</taxon>
        <taxon>Bacillota</taxon>
        <taxon>Bacilli</taxon>
        <taxon>Bacillales</taxon>
        <taxon>Bacillaceae</taxon>
        <taxon>Neobacillus</taxon>
    </lineage>
</organism>
<dbReference type="Pfam" id="PF09299">
    <property type="entry name" value="Mu-transpos_C"/>
    <property type="match status" value="1"/>
</dbReference>
<dbReference type="Proteomes" id="UP001178288">
    <property type="component" value="Chromosome"/>
</dbReference>
<dbReference type="GO" id="GO:0003676">
    <property type="term" value="F:nucleic acid binding"/>
    <property type="evidence" value="ECO:0007669"/>
    <property type="project" value="InterPro"/>
</dbReference>
<protein>
    <submittedName>
        <fullName evidence="2">Mu transposase C-terminal domain-containing protein</fullName>
    </submittedName>
</protein>
<proteinExistence type="predicted"/>
<dbReference type="InterPro" id="IPR001584">
    <property type="entry name" value="Integrase_cat-core"/>
</dbReference>
<dbReference type="Gene3D" id="3.30.420.10">
    <property type="entry name" value="Ribonuclease H-like superfamily/Ribonuclease H"/>
    <property type="match status" value="1"/>
</dbReference>
<dbReference type="InterPro" id="IPR015378">
    <property type="entry name" value="Transposase-like_Mu_C"/>
</dbReference>
<gene>
    <name evidence="2" type="ORF">QNH39_18740</name>
</gene>
<dbReference type="GO" id="GO:0015074">
    <property type="term" value="P:DNA integration"/>
    <property type="evidence" value="ECO:0007669"/>
    <property type="project" value="InterPro"/>
</dbReference>
<dbReference type="PROSITE" id="PS50994">
    <property type="entry name" value="INTEGRASE"/>
    <property type="match status" value="1"/>
</dbReference>
<dbReference type="EMBL" id="CP126114">
    <property type="protein sequence ID" value="WHY84676.1"/>
    <property type="molecule type" value="Genomic_DNA"/>
</dbReference>
<reference evidence="2" key="1">
    <citation type="submission" date="2023-05" db="EMBL/GenBank/DDBJ databases">
        <title>Comparative genomics of Bacillaceae isolates and their secondary metabolite potential.</title>
        <authorList>
            <person name="Song L."/>
            <person name="Nielsen L.J."/>
            <person name="Mohite O."/>
            <person name="Xu X."/>
            <person name="Weber T."/>
            <person name="Kovacs A.T."/>
        </authorList>
    </citation>
    <scope>NUCLEOTIDE SEQUENCE</scope>
    <source>
        <strain evidence="2">XLM17</strain>
    </source>
</reference>
<name>A0AA95MJ78_9BACI</name>
<sequence length="630" mass="73263">MRIYVGIGTKYVHLNRSFEITEEIEPNVFLTKDLEFESLKNKVTITDIYNWMEEGVLELQNQNEKQKKTFDFSDFSMLPIEQQEGAKFRHFVIEPLLVVSDNTLKPYIKGRIEQLEKLGHKVSEKSIYRWLGAFLESDGDIRSLVSNKHNSAPKEKRLHTEVELIIEQVLNISYKRRELANPKKVHYEVVNEIHNRNKENEANEKLPYPSISTIRRRITDSDSYERDKVRLGHEATRKKFASAMLLQPANRPLQRVEVDHTKLDLILLDDNDYPLGRPTLTTAFDKFTGNLLGFYVGFEPPSYVSVMNCLLHASSPKTYIKKLYPSVKNEWLAFGLPEFLVVDRGKEFTSKHIIDACLKLDINLEFTKARSTWKKGIVERYFRTLNEGLIHQLPGTTFSNILKKGDYDPEKNAVMHLNSFLELLHIYIVDVYSQKPRSLNRPAPTKMWKKAMENGFTPSIPSTKLDWKVALMKIGTSSIQNTGIRKAHLFYQSKELSELKIRLVMKGKGTKVTYKYDPSDISKVYVYNEFDKDYLEVFCTNQEYSQNLSEYAHQLFVDETREEEKASFKIGEIDEAIAKIVQKAQEEIQSKKDRQKQARMEQNSSTAIIGKVKKGTIAVTFEKKRKERKW</sequence>
<dbReference type="AlphaFoldDB" id="A0AA95MJ78"/>
<evidence type="ECO:0000259" key="1">
    <source>
        <dbReference type="PROSITE" id="PS50994"/>
    </source>
</evidence>
<dbReference type="SUPFAM" id="SSF53098">
    <property type="entry name" value="Ribonuclease H-like"/>
    <property type="match status" value="1"/>
</dbReference>
<dbReference type="RefSeq" id="WP_066089965.1">
    <property type="nucleotide sequence ID" value="NZ_CP126114.1"/>
</dbReference>
<evidence type="ECO:0000313" key="3">
    <source>
        <dbReference type="Proteomes" id="UP001178288"/>
    </source>
</evidence>
<dbReference type="InterPro" id="IPR012337">
    <property type="entry name" value="RNaseH-like_sf"/>
</dbReference>
<keyword evidence="3" id="KW-1185">Reference proteome</keyword>
<feature type="domain" description="Integrase catalytic" evidence="1">
    <location>
        <begin position="248"/>
        <end position="452"/>
    </location>
</feature>
<dbReference type="InterPro" id="IPR036397">
    <property type="entry name" value="RNaseH_sf"/>
</dbReference>
<dbReference type="KEGG" id="nnv:QNH39_18740"/>